<keyword evidence="1" id="KW-0808">Transferase</keyword>
<dbReference type="GO" id="GO:0007004">
    <property type="term" value="P:telomere maintenance via telomerase"/>
    <property type="evidence" value="ECO:0007669"/>
    <property type="project" value="TreeGrafter"/>
</dbReference>
<keyword evidence="1" id="KW-0779">Telomere</keyword>
<feature type="domain" description="Telomerase reverse transcriptase C-terminal extension" evidence="2">
    <location>
        <begin position="3"/>
        <end position="119"/>
    </location>
</feature>
<protein>
    <recommendedName>
        <fullName evidence="1">Telomerase reverse transcriptase</fullName>
        <ecNumber evidence="1">2.7.7.49</ecNumber>
    </recommendedName>
    <alternativeName>
        <fullName evidence="1">Telomerase catalytic subunit</fullName>
    </alternativeName>
</protein>
<dbReference type="Pfam" id="PF21399">
    <property type="entry name" value="TERT_C"/>
    <property type="match status" value="1"/>
</dbReference>
<keyword evidence="1" id="KW-0479">Metal-binding</keyword>
<gene>
    <name evidence="3" type="ORF">PAXINDRAFT_81025</name>
</gene>
<accession>A0A0C9U121</accession>
<dbReference type="Proteomes" id="UP000053647">
    <property type="component" value="Unassembled WGS sequence"/>
</dbReference>
<comment type="subcellular location">
    <subcellularLocation>
        <location evidence="1">Nucleus</location>
    </subcellularLocation>
    <subcellularLocation>
        <location evidence="1">Chromosome</location>
        <location evidence="1">Telomere</location>
    </subcellularLocation>
</comment>
<dbReference type="GO" id="GO:0000781">
    <property type="term" value="C:chromosome, telomeric region"/>
    <property type="evidence" value="ECO:0007669"/>
    <property type="project" value="UniProtKB-SubCell"/>
</dbReference>
<dbReference type="GO" id="GO:0000333">
    <property type="term" value="C:telomerase catalytic core complex"/>
    <property type="evidence" value="ECO:0007669"/>
    <property type="project" value="TreeGrafter"/>
</dbReference>
<keyword evidence="1" id="KW-0695">RNA-directed DNA polymerase</keyword>
<name>A0A0C9U121_PAXIN</name>
<dbReference type="AlphaFoldDB" id="A0A0C9U121"/>
<evidence type="ECO:0000259" key="2">
    <source>
        <dbReference type="Pfam" id="PF21399"/>
    </source>
</evidence>
<dbReference type="InterPro" id="IPR049139">
    <property type="entry name" value="TERT_C"/>
</dbReference>
<dbReference type="HOGENOM" id="CLU_145571_0_0_1"/>
<dbReference type="EC" id="2.7.7.49" evidence="1"/>
<dbReference type="OrthoDB" id="289721at2759"/>
<reference evidence="3 4" key="1">
    <citation type="submission" date="2014-06" db="EMBL/GenBank/DDBJ databases">
        <authorList>
            <consortium name="DOE Joint Genome Institute"/>
            <person name="Kuo A."/>
            <person name="Kohler A."/>
            <person name="Nagy L.G."/>
            <person name="Floudas D."/>
            <person name="Copeland A."/>
            <person name="Barry K.W."/>
            <person name="Cichocki N."/>
            <person name="Veneault-Fourrey C."/>
            <person name="LaButti K."/>
            <person name="Lindquist E.A."/>
            <person name="Lipzen A."/>
            <person name="Lundell T."/>
            <person name="Morin E."/>
            <person name="Murat C."/>
            <person name="Sun H."/>
            <person name="Tunlid A."/>
            <person name="Henrissat B."/>
            <person name="Grigoriev I.V."/>
            <person name="Hibbett D.S."/>
            <person name="Martin F."/>
            <person name="Nordberg H.P."/>
            <person name="Cantor M.N."/>
            <person name="Hua S.X."/>
        </authorList>
    </citation>
    <scope>NUCLEOTIDE SEQUENCE [LARGE SCALE GENOMIC DNA]</scope>
    <source>
        <strain evidence="3 4">ATCC 200175</strain>
    </source>
</reference>
<dbReference type="GO" id="GO:0070034">
    <property type="term" value="F:telomerase RNA binding"/>
    <property type="evidence" value="ECO:0007669"/>
    <property type="project" value="TreeGrafter"/>
</dbReference>
<evidence type="ECO:0000313" key="3">
    <source>
        <dbReference type="EMBL" id="KIJ13437.1"/>
    </source>
</evidence>
<evidence type="ECO:0000313" key="4">
    <source>
        <dbReference type="Proteomes" id="UP000053647"/>
    </source>
</evidence>
<reference evidence="4" key="2">
    <citation type="submission" date="2015-01" db="EMBL/GenBank/DDBJ databases">
        <title>Evolutionary Origins and Diversification of the Mycorrhizal Mutualists.</title>
        <authorList>
            <consortium name="DOE Joint Genome Institute"/>
            <consortium name="Mycorrhizal Genomics Consortium"/>
            <person name="Kohler A."/>
            <person name="Kuo A."/>
            <person name="Nagy L.G."/>
            <person name="Floudas D."/>
            <person name="Copeland A."/>
            <person name="Barry K.W."/>
            <person name="Cichocki N."/>
            <person name="Veneault-Fourrey C."/>
            <person name="LaButti K."/>
            <person name="Lindquist E.A."/>
            <person name="Lipzen A."/>
            <person name="Lundell T."/>
            <person name="Morin E."/>
            <person name="Murat C."/>
            <person name="Riley R."/>
            <person name="Ohm R."/>
            <person name="Sun H."/>
            <person name="Tunlid A."/>
            <person name="Henrissat B."/>
            <person name="Grigoriev I.V."/>
            <person name="Hibbett D.S."/>
            <person name="Martin F."/>
        </authorList>
    </citation>
    <scope>NUCLEOTIDE SEQUENCE [LARGE SCALE GENOMIC DNA]</scope>
    <source>
        <strain evidence="4">ATCC 200175</strain>
    </source>
</reference>
<organism evidence="3 4">
    <name type="scientific">Paxillus involutus ATCC 200175</name>
    <dbReference type="NCBI Taxonomy" id="664439"/>
    <lineage>
        <taxon>Eukaryota</taxon>
        <taxon>Fungi</taxon>
        <taxon>Dikarya</taxon>
        <taxon>Basidiomycota</taxon>
        <taxon>Agaricomycotina</taxon>
        <taxon>Agaricomycetes</taxon>
        <taxon>Agaricomycetidae</taxon>
        <taxon>Boletales</taxon>
        <taxon>Paxilineae</taxon>
        <taxon>Paxillaceae</taxon>
        <taxon>Paxillus</taxon>
    </lineage>
</organism>
<comment type="similarity">
    <text evidence="1">Belongs to the reverse transcriptase family. Telomerase subfamily.</text>
</comment>
<keyword evidence="4" id="KW-1185">Reference proteome</keyword>
<proteinExistence type="inferred from homology"/>
<sequence length="151" mass="17268">MAKSRSHIIYNDTSLNRQNVVHQNIYQNFLTAAAKMHRYLESWGTDISNNVTFFHNTIRQMIRYAYAVIVQTSRNKVSRASGGRCDIQKAHVLWLGTHAFHAVLSKKSEVYASSLLKPLAFELSLPRSRRIRSRFRGLVKESSSIMVSLGI</sequence>
<dbReference type="InterPro" id="IPR003545">
    <property type="entry name" value="Telomerase_RT"/>
</dbReference>
<dbReference type="GO" id="GO:0046872">
    <property type="term" value="F:metal ion binding"/>
    <property type="evidence" value="ECO:0007669"/>
    <property type="project" value="UniProtKB-KW"/>
</dbReference>
<keyword evidence="1" id="KW-0539">Nucleus</keyword>
<dbReference type="Gene3D" id="1.10.357.90">
    <property type="match status" value="1"/>
</dbReference>
<keyword evidence="1" id="KW-0548">Nucleotidyltransferase</keyword>
<evidence type="ECO:0000256" key="1">
    <source>
        <dbReference type="RuleBase" id="RU365061"/>
    </source>
</evidence>
<dbReference type="PANTHER" id="PTHR12066">
    <property type="entry name" value="TELOMERASE REVERSE TRANSCRIPTASE"/>
    <property type="match status" value="1"/>
</dbReference>
<keyword evidence="1" id="KW-0460">Magnesium</keyword>
<keyword evidence="1" id="KW-0158">Chromosome</keyword>
<dbReference type="PANTHER" id="PTHR12066:SF0">
    <property type="entry name" value="TELOMERASE REVERSE TRANSCRIPTASE"/>
    <property type="match status" value="1"/>
</dbReference>
<comment type="catalytic activity">
    <reaction evidence="1">
        <text>DNA(n) + a 2'-deoxyribonucleoside 5'-triphosphate = DNA(n+1) + diphosphate</text>
        <dbReference type="Rhea" id="RHEA:22508"/>
        <dbReference type="Rhea" id="RHEA-COMP:17339"/>
        <dbReference type="Rhea" id="RHEA-COMP:17340"/>
        <dbReference type="ChEBI" id="CHEBI:33019"/>
        <dbReference type="ChEBI" id="CHEBI:61560"/>
        <dbReference type="ChEBI" id="CHEBI:173112"/>
        <dbReference type="EC" id="2.7.7.49"/>
    </reaction>
</comment>
<dbReference type="EMBL" id="KN819352">
    <property type="protein sequence ID" value="KIJ13437.1"/>
    <property type="molecule type" value="Genomic_DNA"/>
</dbReference>
<comment type="function">
    <text evidence="1">Telomerase is a ribonucleoprotein enzyme essential for the replication of chromosome termini in most eukaryotes. It elongates telomeres. It is a reverse transcriptase that adds simple sequence repeats to chromosome ends by copying a template sequence within the RNA component of the enzyme.</text>
</comment>
<dbReference type="GO" id="GO:0042162">
    <property type="term" value="F:telomeric DNA binding"/>
    <property type="evidence" value="ECO:0007669"/>
    <property type="project" value="TreeGrafter"/>
</dbReference>
<dbReference type="GO" id="GO:0003720">
    <property type="term" value="F:telomerase activity"/>
    <property type="evidence" value="ECO:0007669"/>
    <property type="project" value="InterPro"/>
</dbReference>